<evidence type="ECO:0000313" key="10">
    <source>
        <dbReference type="EMBL" id="WEG74227.1"/>
    </source>
</evidence>
<proteinExistence type="inferred from homology"/>
<feature type="domain" description="Pyridine nucleotide-disulphide oxidoreductase dimerisation" evidence="8">
    <location>
        <begin position="328"/>
        <end position="423"/>
    </location>
</feature>
<dbReference type="PRINTS" id="PR00469">
    <property type="entry name" value="PNDRDTASEII"/>
</dbReference>
<reference evidence="10" key="1">
    <citation type="submission" date="2022-10" db="EMBL/GenBank/DDBJ databases">
        <title>Vagococcus sp. isolated from poultry meat.</title>
        <authorList>
            <person name="Johansson P."/>
            <person name="Bjorkroth J."/>
        </authorList>
    </citation>
    <scope>NUCLEOTIDE SEQUENCE</scope>
    <source>
        <strain evidence="10">STAA11</strain>
    </source>
</reference>
<dbReference type="PRINTS" id="PR00368">
    <property type="entry name" value="FADPNR"/>
</dbReference>
<dbReference type="KEGG" id="vie:OL234_04845"/>
<evidence type="ECO:0000256" key="4">
    <source>
        <dbReference type="ARBA" id="ARBA00022827"/>
    </source>
</evidence>
<keyword evidence="7" id="KW-0676">Redox-active center</keyword>
<evidence type="ECO:0000256" key="6">
    <source>
        <dbReference type="ARBA" id="ARBA00023097"/>
    </source>
</evidence>
<accession>A0AAF0CWX3</accession>
<evidence type="ECO:0000313" key="11">
    <source>
        <dbReference type="Proteomes" id="UP001179647"/>
    </source>
</evidence>
<name>A0AAF0CWX3_9ENTE</name>
<keyword evidence="6" id="KW-0558">Oxidation</keyword>
<dbReference type="AlphaFoldDB" id="A0AAF0CWX3"/>
<evidence type="ECO:0000259" key="8">
    <source>
        <dbReference type="Pfam" id="PF02852"/>
    </source>
</evidence>
<keyword evidence="11" id="KW-1185">Reference proteome</keyword>
<comment type="cofactor">
    <cofactor evidence="1">
        <name>FAD</name>
        <dbReference type="ChEBI" id="CHEBI:57692"/>
    </cofactor>
</comment>
<sequence length="437" mass="48002">MNIIIIGGSFAGVTAAIAARNKYPKASIMLIEKETEIGFIPSALPLLLSGHLKNLDEAKFVNVIELTEKRIDVQLGAQVVSICTSNNSVTAVTAVGVTEWSYDKLILATGSSQVKSHIVGIDNMGVIKYKDKKSAQEALKLVDSGEHFTIIGGGQVGIEMANALSVQNKKVSLVESMPSLLLKYFDDDMLTSLYGAMSNQRMTCYLNESVKEIIKTEKETVVITSKRHIKCDGAIFAINVTPNISYLPKDVTCHEDGTIWVNNYLQTSVNNIFAIGDCIQIPYSLSSDSFYIPLTNNAVRSAILAVENLEVRSKEFVGTVRTIGTHVFGYYLASSGMTESESVFFEEAIQTKVMILPLSLLDKTKTVQIKLIYSQEKQIVLGAQLISRENILEKINLLSFAIQSGHTLNDLVQKDYFFNPLFTPLLDITNQVGCSES</sequence>
<dbReference type="PANTHER" id="PTHR43429">
    <property type="entry name" value="PYRIDINE NUCLEOTIDE-DISULFIDE OXIDOREDUCTASE DOMAIN-CONTAINING"/>
    <property type="match status" value="1"/>
</dbReference>
<dbReference type="Gene3D" id="3.30.390.30">
    <property type="match status" value="1"/>
</dbReference>
<protein>
    <submittedName>
        <fullName evidence="10">FAD-dependent oxidoreductase</fullName>
    </submittedName>
</protein>
<evidence type="ECO:0000256" key="5">
    <source>
        <dbReference type="ARBA" id="ARBA00023002"/>
    </source>
</evidence>
<evidence type="ECO:0000259" key="9">
    <source>
        <dbReference type="Pfam" id="PF07992"/>
    </source>
</evidence>
<keyword evidence="4" id="KW-0274">FAD</keyword>
<dbReference type="Gene3D" id="3.50.50.60">
    <property type="entry name" value="FAD/NAD(P)-binding domain"/>
    <property type="match status" value="2"/>
</dbReference>
<dbReference type="InterPro" id="IPR050260">
    <property type="entry name" value="FAD-bd_OxRdtase"/>
</dbReference>
<dbReference type="InterPro" id="IPR004099">
    <property type="entry name" value="Pyr_nucl-diS_OxRdtase_dimer"/>
</dbReference>
<evidence type="ECO:0000256" key="2">
    <source>
        <dbReference type="ARBA" id="ARBA00009130"/>
    </source>
</evidence>
<dbReference type="SUPFAM" id="SSF55424">
    <property type="entry name" value="FAD/NAD-linked reductases, dimerisation (C-terminal) domain"/>
    <property type="match status" value="1"/>
</dbReference>
<keyword evidence="3" id="KW-0285">Flavoprotein</keyword>
<dbReference type="PANTHER" id="PTHR43429:SF1">
    <property type="entry name" value="NAD(P)H SULFUR OXIDOREDUCTASE (COA-DEPENDENT)"/>
    <property type="match status" value="1"/>
</dbReference>
<organism evidence="10 11">
    <name type="scientific">Vagococcus intermedius</name>
    <dbReference type="NCBI Taxonomy" id="2991418"/>
    <lineage>
        <taxon>Bacteria</taxon>
        <taxon>Bacillati</taxon>
        <taxon>Bacillota</taxon>
        <taxon>Bacilli</taxon>
        <taxon>Lactobacillales</taxon>
        <taxon>Enterococcaceae</taxon>
        <taxon>Vagococcus</taxon>
    </lineage>
</organism>
<dbReference type="Proteomes" id="UP001179647">
    <property type="component" value="Chromosome"/>
</dbReference>
<dbReference type="Pfam" id="PF02852">
    <property type="entry name" value="Pyr_redox_dim"/>
    <property type="match status" value="1"/>
</dbReference>
<dbReference type="SUPFAM" id="SSF51905">
    <property type="entry name" value="FAD/NAD(P)-binding domain"/>
    <property type="match status" value="1"/>
</dbReference>
<evidence type="ECO:0000256" key="7">
    <source>
        <dbReference type="ARBA" id="ARBA00023284"/>
    </source>
</evidence>
<dbReference type="GO" id="GO:0016491">
    <property type="term" value="F:oxidoreductase activity"/>
    <property type="evidence" value="ECO:0007669"/>
    <property type="project" value="UniProtKB-KW"/>
</dbReference>
<evidence type="ECO:0000256" key="3">
    <source>
        <dbReference type="ARBA" id="ARBA00022630"/>
    </source>
</evidence>
<comment type="similarity">
    <text evidence="2">Belongs to the class-III pyridine nucleotide-disulfide oxidoreductase family.</text>
</comment>
<dbReference type="InterPro" id="IPR036188">
    <property type="entry name" value="FAD/NAD-bd_sf"/>
</dbReference>
<keyword evidence="5" id="KW-0560">Oxidoreductase</keyword>
<evidence type="ECO:0000256" key="1">
    <source>
        <dbReference type="ARBA" id="ARBA00001974"/>
    </source>
</evidence>
<gene>
    <name evidence="10" type="ORF">OL234_04845</name>
</gene>
<dbReference type="RefSeq" id="WP_275470026.1">
    <property type="nucleotide sequence ID" value="NZ_CP110232.1"/>
</dbReference>
<dbReference type="Pfam" id="PF07992">
    <property type="entry name" value="Pyr_redox_2"/>
    <property type="match status" value="1"/>
</dbReference>
<dbReference type="EMBL" id="CP110232">
    <property type="protein sequence ID" value="WEG74227.1"/>
    <property type="molecule type" value="Genomic_DNA"/>
</dbReference>
<dbReference type="InterPro" id="IPR023753">
    <property type="entry name" value="FAD/NAD-binding_dom"/>
</dbReference>
<feature type="domain" description="FAD/NAD(P)-binding" evidence="9">
    <location>
        <begin position="1"/>
        <end position="301"/>
    </location>
</feature>
<dbReference type="InterPro" id="IPR016156">
    <property type="entry name" value="FAD/NAD-linked_Rdtase_dimer_sf"/>
</dbReference>